<gene>
    <name evidence="15" type="ORF">PYX00_002833</name>
</gene>
<keyword evidence="3 12" id="KW-0444">Lipid biosynthesis</keyword>
<evidence type="ECO:0000256" key="6">
    <source>
        <dbReference type="ARBA" id="ARBA00022989"/>
    </source>
</evidence>
<feature type="transmembrane region" description="Helical" evidence="13">
    <location>
        <begin position="42"/>
        <end position="66"/>
    </location>
</feature>
<keyword evidence="10 13" id="KW-0472">Membrane</keyword>
<dbReference type="CDD" id="cd03505">
    <property type="entry name" value="Delta9-FADS-like"/>
    <property type="match status" value="1"/>
</dbReference>
<evidence type="ECO:0000256" key="11">
    <source>
        <dbReference type="ARBA" id="ARBA00023160"/>
    </source>
</evidence>
<feature type="transmembrane region" description="Helical" evidence="13">
    <location>
        <begin position="215"/>
        <end position="236"/>
    </location>
</feature>
<dbReference type="PRINTS" id="PR00075">
    <property type="entry name" value="FACDDSATRASE"/>
</dbReference>
<evidence type="ECO:0000256" key="12">
    <source>
        <dbReference type="RuleBase" id="RU000581"/>
    </source>
</evidence>
<dbReference type="InterPro" id="IPR015876">
    <property type="entry name" value="Acyl-CoA_DS"/>
</dbReference>
<evidence type="ECO:0000256" key="3">
    <source>
        <dbReference type="ARBA" id="ARBA00022516"/>
    </source>
</evidence>
<feature type="transmembrane region" description="Helical" evidence="13">
    <location>
        <begin position="189"/>
        <end position="209"/>
    </location>
</feature>
<feature type="domain" description="Fatty acid desaturase" evidence="14">
    <location>
        <begin position="75"/>
        <end position="277"/>
    </location>
</feature>
<feature type="transmembrane region" description="Helical" evidence="13">
    <location>
        <begin position="72"/>
        <end position="95"/>
    </location>
</feature>
<keyword evidence="5" id="KW-0276">Fatty acid metabolism</keyword>
<evidence type="ECO:0000256" key="2">
    <source>
        <dbReference type="ARBA" id="ARBA00009295"/>
    </source>
</evidence>
<dbReference type="Pfam" id="PF00487">
    <property type="entry name" value="FA_desaturase"/>
    <property type="match status" value="1"/>
</dbReference>
<evidence type="ECO:0000256" key="4">
    <source>
        <dbReference type="ARBA" id="ARBA00022692"/>
    </source>
</evidence>
<dbReference type="InterPro" id="IPR005804">
    <property type="entry name" value="FA_desaturase_dom"/>
</dbReference>
<comment type="cofactor">
    <cofactor evidence="12">
        <name>Fe(2+)</name>
        <dbReference type="ChEBI" id="CHEBI:29033"/>
    </cofactor>
</comment>
<evidence type="ECO:0000256" key="9">
    <source>
        <dbReference type="ARBA" id="ARBA00023098"/>
    </source>
</evidence>
<name>A0AAW2HXX2_9NEOP</name>
<dbReference type="EMBL" id="JARGDH010000002">
    <property type="protein sequence ID" value="KAL0274794.1"/>
    <property type="molecule type" value="Genomic_DNA"/>
</dbReference>
<dbReference type="PANTHER" id="PTHR11351:SF21">
    <property type="entry name" value="GH07782P"/>
    <property type="match status" value="1"/>
</dbReference>
<evidence type="ECO:0000256" key="10">
    <source>
        <dbReference type="ARBA" id="ARBA00023136"/>
    </source>
</evidence>
<evidence type="ECO:0000313" key="15">
    <source>
        <dbReference type="EMBL" id="KAL0274794.1"/>
    </source>
</evidence>
<evidence type="ECO:0000256" key="8">
    <source>
        <dbReference type="ARBA" id="ARBA00023004"/>
    </source>
</evidence>
<comment type="similarity">
    <text evidence="2 12">Belongs to the fatty acid desaturase type 1 family.</text>
</comment>
<comment type="caution">
    <text evidence="15">The sequence shown here is derived from an EMBL/GenBank/DDBJ whole genome shotgun (WGS) entry which is preliminary data.</text>
</comment>
<dbReference type="GO" id="GO:0005789">
    <property type="term" value="C:endoplasmic reticulum membrane"/>
    <property type="evidence" value="ECO:0007669"/>
    <property type="project" value="TreeGrafter"/>
</dbReference>
<sequence length="364" mass="42178">MAPNGMISSLKAGILPEVEDADQSSVKEVSEQEEKNTFRPQLIWINIISITLLHAVAVFSTFKWYADTKVYTYIWGFVIGALGAFGVTGGAHRLWTHRSYKAKWPLRLILMICYSIAGQNTLYDWVRDHRVHHKYSETDADPHNSNRGFFFAHVGWLMQKKHPEVIKKGKLMDMSDVLEDPIVRFHQKYFTLLKLLCCFIIPTAVPCYFWDEKFLYSFLGIGCVRYVLGLNFTWLVNSVAHMWGYRPYDQRINPTENLAVAIVAFGEGWHNYHHVFPWDYKAAEMGNYVVNFTTMWLDLFAKIGWAYDLKEPSRELVRKIAEKYGDGSHEHCPSTHEVDETGNVINCCYKEVDLPLEKKDNKIS</sequence>
<evidence type="ECO:0000256" key="7">
    <source>
        <dbReference type="ARBA" id="ARBA00023002"/>
    </source>
</evidence>
<dbReference type="AlphaFoldDB" id="A0AAW2HXX2"/>
<dbReference type="GO" id="GO:0005506">
    <property type="term" value="F:iron ion binding"/>
    <property type="evidence" value="ECO:0007669"/>
    <property type="project" value="TreeGrafter"/>
</dbReference>
<dbReference type="GO" id="GO:0006636">
    <property type="term" value="P:unsaturated fatty acid biosynthetic process"/>
    <property type="evidence" value="ECO:0007669"/>
    <property type="project" value="TreeGrafter"/>
</dbReference>
<comment type="subcellular location">
    <subcellularLocation>
        <location evidence="1">Membrane</location>
        <topology evidence="1">Multi-pass membrane protein</topology>
    </subcellularLocation>
</comment>
<evidence type="ECO:0000256" key="5">
    <source>
        <dbReference type="ARBA" id="ARBA00022832"/>
    </source>
</evidence>
<evidence type="ECO:0000256" key="1">
    <source>
        <dbReference type="ARBA" id="ARBA00004141"/>
    </source>
</evidence>
<reference evidence="15" key="1">
    <citation type="journal article" date="2024" name="Gigascience">
        <title>Chromosome-level genome of the poultry shaft louse Menopon gallinae provides insight into the host-switching and adaptive evolution of parasitic lice.</title>
        <authorList>
            <person name="Xu Y."/>
            <person name="Ma L."/>
            <person name="Liu S."/>
            <person name="Liang Y."/>
            <person name="Liu Q."/>
            <person name="He Z."/>
            <person name="Tian L."/>
            <person name="Duan Y."/>
            <person name="Cai W."/>
            <person name="Li H."/>
            <person name="Song F."/>
        </authorList>
    </citation>
    <scope>NUCLEOTIDE SEQUENCE</scope>
    <source>
        <strain evidence="15">Cailab_2023a</strain>
    </source>
</reference>
<dbReference type="GO" id="GO:0004768">
    <property type="term" value="F:stearoyl-CoA 9-desaturase activity"/>
    <property type="evidence" value="ECO:0007669"/>
    <property type="project" value="TreeGrafter"/>
</dbReference>
<keyword evidence="6 13" id="KW-1133">Transmembrane helix</keyword>
<proteinExistence type="inferred from homology"/>
<keyword evidence="7 12" id="KW-0560">Oxidoreductase</keyword>
<evidence type="ECO:0000256" key="13">
    <source>
        <dbReference type="SAM" id="Phobius"/>
    </source>
</evidence>
<organism evidence="15">
    <name type="scientific">Menopon gallinae</name>
    <name type="common">poultry shaft louse</name>
    <dbReference type="NCBI Taxonomy" id="328185"/>
    <lineage>
        <taxon>Eukaryota</taxon>
        <taxon>Metazoa</taxon>
        <taxon>Ecdysozoa</taxon>
        <taxon>Arthropoda</taxon>
        <taxon>Hexapoda</taxon>
        <taxon>Insecta</taxon>
        <taxon>Pterygota</taxon>
        <taxon>Neoptera</taxon>
        <taxon>Paraneoptera</taxon>
        <taxon>Psocodea</taxon>
        <taxon>Troctomorpha</taxon>
        <taxon>Phthiraptera</taxon>
        <taxon>Amblycera</taxon>
        <taxon>Menoponidae</taxon>
        <taxon>Menopon</taxon>
    </lineage>
</organism>
<keyword evidence="4 12" id="KW-0812">Transmembrane</keyword>
<keyword evidence="8" id="KW-0408">Iron</keyword>
<comment type="domain">
    <text evidence="12">The histidine box domains are involved in binding the catalytic metal ions.</text>
</comment>
<keyword evidence="9" id="KW-0443">Lipid metabolism</keyword>
<protein>
    <recommendedName>
        <fullName evidence="14">Fatty acid desaturase domain-containing protein</fullName>
    </recommendedName>
</protein>
<keyword evidence="11 12" id="KW-0275">Fatty acid biosynthesis</keyword>
<accession>A0AAW2HXX2</accession>
<evidence type="ECO:0000259" key="14">
    <source>
        <dbReference type="Pfam" id="PF00487"/>
    </source>
</evidence>
<dbReference type="PANTHER" id="PTHR11351">
    <property type="entry name" value="ACYL-COA DESATURASE"/>
    <property type="match status" value="1"/>
</dbReference>